<dbReference type="Proteomes" id="UP000308760">
    <property type="component" value="Unassembled WGS sequence"/>
</dbReference>
<evidence type="ECO:0000313" key="2">
    <source>
        <dbReference type="Proteomes" id="UP000308760"/>
    </source>
</evidence>
<dbReference type="OrthoDB" id="5192595at2"/>
<dbReference type="EMBL" id="STGY01000007">
    <property type="protein sequence ID" value="THV43124.1"/>
    <property type="molecule type" value="Genomic_DNA"/>
</dbReference>
<gene>
    <name evidence="1" type="ORF">FAB82_02515</name>
</gene>
<keyword evidence="2" id="KW-1185">Reference proteome</keyword>
<evidence type="ECO:0000313" key="1">
    <source>
        <dbReference type="EMBL" id="THV43124.1"/>
    </source>
</evidence>
<name>A0A4S8QR33_9ACTN</name>
<proteinExistence type="predicted"/>
<sequence length="118" mass="12613">MDPIFIAIASAVVGKTTEATIKGGAKVAELVRRRFGKDDDSELVLLRAETGRASKEDLAEAVARLCAQDPEFREALSALVGQELPVAEIGNQTQFNNTFNGSVGNVLQAGNIENLRLD</sequence>
<organism evidence="1 2">
    <name type="scientific">Glycomyces buryatensis</name>
    <dbReference type="NCBI Taxonomy" id="2570927"/>
    <lineage>
        <taxon>Bacteria</taxon>
        <taxon>Bacillati</taxon>
        <taxon>Actinomycetota</taxon>
        <taxon>Actinomycetes</taxon>
        <taxon>Glycomycetales</taxon>
        <taxon>Glycomycetaceae</taxon>
        <taxon>Glycomyces</taxon>
    </lineage>
</organism>
<accession>A0A4S8QR33</accession>
<reference evidence="1 2" key="2">
    <citation type="submission" date="2019-05" db="EMBL/GenBank/DDBJ databases">
        <title>Glycomyces buryatensis sp. nov.</title>
        <authorList>
            <person name="Nikitina E."/>
        </authorList>
    </citation>
    <scope>NUCLEOTIDE SEQUENCE [LARGE SCALE GENOMIC DNA]</scope>
    <source>
        <strain evidence="1 2">18</strain>
    </source>
</reference>
<reference evidence="2" key="1">
    <citation type="submission" date="2019-04" db="EMBL/GenBank/DDBJ databases">
        <title>Nocardioides xinjiangensis sp. nov.</title>
        <authorList>
            <person name="Liu S."/>
        </authorList>
    </citation>
    <scope>NUCLEOTIDE SEQUENCE [LARGE SCALE GENOMIC DNA]</scope>
    <source>
        <strain evidence="2">18</strain>
    </source>
</reference>
<dbReference type="RefSeq" id="WP_136532965.1">
    <property type="nucleotide sequence ID" value="NZ_STGY01000007.1"/>
</dbReference>
<comment type="caution">
    <text evidence="1">The sequence shown here is derived from an EMBL/GenBank/DDBJ whole genome shotgun (WGS) entry which is preliminary data.</text>
</comment>
<protein>
    <submittedName>
        <fullName evidence="1">Uncharacterized protein</fullName>
    </submittedName>
</protein>
<dbReference type="AlphaFoldDB" id="A0A4S8QR33"/>